<dbReference type="GO" id="GO:0047936">
    <property type="term" value="F:glucose 1-dehydrogenase [NAD(P)+] activity"/>
    <property type="evidence" value="ECO:0007669"/>
    <property type="project" value="UniProtKB-EC"/>
</dbReference>
<dbReference type="PRINTS" id="PR00081">
    <property type="entry name" value="GDHRDH"/>
</dbReference>
<dbReference type="NCBIfam" id="NF005559">
    <property type="entry name" value="PRK07231.1"/>
    <property type="match status" value="1"/>
</dbReference>
<keyword evidence="2" id="KW-0560">Oxidoreductase</keyword>
<organism evidence="2 3">
    <name type="scientific">OM182 bacterium</name>
    <dbReference type="NCBI Taxonomy" id="2510334"/>
    <lineage>
        <taxon>Bacteria</taxon>
        <taxon>Pseudomonadati</taxon>
        <taxon>Pseudomonadota</taxon>
        <taxon>Gammaproteobacteria</taxon>
        <taxon>OMG group</taxon>
        <taxon>OM182 clade</taxon>
    </lineage>
</organism>
<comment type="similarity">
    <text evidence="1">Belongs to the short-chain dehydrogenases/reductases (SDR) family.</text>
</comment>
<comment type="caution">
    <text evidence="2">The sequence shown here is derived from an EMBL/GenBank/DDBJ whole genome shotgun (WGS) entry which is preliminary data.</text>
</comment>
<dbReference type="PANTHER" id="PTHR43943:SF2">
    <property type="entry name" value="DEHYDROGENASE_REDUCTASE 4"/>
    <property type="match status" value="1"/>
</dbReference>
<dbReference type="Gene3D" id="3.40.50.720">
    <property type="entry name" value="NAD(P)-binding Rossmann-like Domain"/>
    <property type="match status" value="1"/>
</dbReference>
<dbReference type="Pfam" id="PF13561">
    <property type="entry name" value="adh_short_C2"/>
    <property type="match status" value="1"/>
</dbReference>
<dbReference type="EMBL" id="SHAG01000047">
    <property type="protein sequence ID" value="RZO75134.1"/>
    <property type="molecule type" value="Genomic_DNA"/>
</dbReference>
<dbReference type="EC" id="1.1.1.47" evidence="2"/>
<reference evidence="2 3" key="1">
    <citation type="submission" date="2019-02" db="EMBL/GenBank/DDBJ databases">
        <title>Prokaryotic population dynamics and viral predation in marine succession experiment using metagenomics: the confinement effect.</title>
        <authorList>
            <person name="Haro-Moreno J.M."/>
            <person name="Rodriguez-Valera F."/>
            <person name="Lopez-Perez M."/>
        </authorList>
    </citation>
    <scope>NUCLEOTIDE SEQUENCE [LARGE SCALE GENOMIC DNA]</scope>
    <source>
        <strain evidence="2">MED-G157</strain>
    </source>
</reference>
<protein>
    <submittedName>
        <fullName evidence="2">Glucose 1-dehydrogenase</fullName>
        <ecNumber evidence="2">1.1.1.47</ecNumber>
    </submittedName>
</protein>
<dbReference type="CDD" id="cd05233">
    <property type="entry name" value="SDR_c"/>
    <property type="match status" value="1"/>
</dbReference>
<dbReference type="InterPro" id="IPR002347">
    <property type="entry name" value="SDR_fam"/>
</dbReference>
<dbReference type="InterPro" id="IPR036291">
    <property type="entry name" value="NAD(P)-bd_dom_sf"/>
</dbReference>
<accession>A0A520RY90</accession>
<evidence type="ECO:0000313" key="3">
    <source>
        <dbReference type="Proteomes" id="UP000316199"/>
    </source>
</evidence>
<evidence type="ECO:0000313" key="2">
    <source>
        <dbReference type="EMBL" id="RZO75134.1"/>
    </source>
</evidence>
<dbReference type="SUPFAM" id="SSF51735">
    <property type="entry name" value="NAD(P)-binding Rossmann-fold domains"/>
    <property type="match status" value="1"/>
</dbReference>
<name>A0A520RY90_9GAMM</name>
<evidence type="ECO:0000256" key="1">
    <source>
        <dbReference type="ARBA" id="ARBA00006484"/>
    </source>
</evidence>
<dbReference type="PROSITE" id="PS00061">
    <property type="entry name" value="ADH_SHORT"/>
    <property type="match status" value="1"/>
</dbReference>
<dbReference type="FunFam" id="3.40.50.720:FF:000084">
    <property type="entry name" value="Short-chain dehydrogenase reductase"/>
    <property type="match status" value="1"/>
</dbReference>
<dbReference type="InterPro" id="IPR020904">
    <property type="entry name" value="Sc_DH/Rdtase_CS"/>
</dbReference>
<sequence length="256" mass="27241">MDLFDLSGKIALTTGSSIGMGRAVAEGLAIAGAKVVISSRKGDVCEQTAEEINELCGEQRAIGIACNIGYKDQLQSLVDQTHERLGQIDILVNNAGVNPYHGPSKDISDAAFDKTMESNVRSNHWLCHMVLPDMVGKKDGVIVITSSNGAFSASKELGAYAISKAADLALVRNLAAEYGPHNIRVNALCPGLFKTKFAQVLWSDEAGNEKPADYVTLRRFGDPKELRGVGVFLASPAGSYMTGQALIVDGGQVMVR</sequence>
<dbReference type="AlphaFoldDB" id="A0A520RY90"/>
<dbReference type="PANTHER" id="PTHR43943">
    <property type="entry name" value="DEHYDROGENASE/REDUCTASE (SDR FAMILY) MEMBER 4"/>
    <property type="match status" value="1"/>
</dbReference>
<proteinExistence type="inferred from homology"/>
<dbReference type="Proteomes" id="UP000316199">
    <property type="component" value="Unassembled WGS sequence"/>
</dbReference>
<dbReference type="PRINTS" id="PR00080">
    <property type="entry name" value="SDRFAMILY"/>
</dbReference>
<gene>
    <name evidence="2" type="ORF">EVA68_07715</name>
</gene>